<dbReference type="RefSeq" id="WP_078109812.1">
    <property type="nucleotide sequence ID" value="NZ_CP065424.1"/>
</dbReference>
<reference evidence="6 7" key="1">
    <citation type="submission" date="2017-01" db="EMBL/GenBank/DDBJ databases">
        <title>Draft genome sequence of Bacillus oleronius.</title>
        <authorList>
            <person name="Allam M."/>
        </authorList>
    </citation>
    <scope>NUCLEOTIDE SEQUENCE [LARGE SCALE GENOMIC DNA]</scope>
    <source>
        <strain evidence="6 7">DSM 9356</strain>
    </source>
</reference>
<dbReference type="Gene3D" id="3.30.450.40">
    <property type="match status" value="1"/>
</dbReference>
<comment type="caution">
    <text evidence="6">The sequence shown here is derived from an EMBL/GenBank/DDBJ whole genome shotgun (WGS) entry which is preliminary data.</text>
</comment>
<dbReference type="InterPro" id="IPR029016">
    <property type="entry name" value="GAF-like_dom_sf"/>
</dbReference>
<protein>
    <submittedName>
        <fullName evidence="6">IclR family transcriptional regulator</fullName>
    </submittedName>
</protein>
<evidence type="ECO:0000256" key="1">
    <source>
        <dbReference type="ARBA" id="ARBA00023015"/>
    </source>
</evidence>
<dbReference type="PROSITE" id="PS51077">
    <property type="entry name" value="HTH_ICLR"/>
    <property type="match status" value="1"/>
</dbReference>
<dbReference type="Pfam" id="PF01614">
    <property type="entry name" value="IclR_C"/>
    <property type="match status" value="1"/>
</dbReference>
<evidence type="ECO:0000313" key="7">
    <source>
        <dbReference type="Proteomes" id="UP000189761"/>
    </source>
</evidence>
<evidence type="ECO:0000313" key="6">
    <source>
        <dbReference type="EMBL" id="OOP69159.1"/>
    </source>
</evidence>
<dbReference type="InterPro" id="IPR036390">
    <property type="entry name" value="WH_DNA-bd_sf"/>
</dbReference>
<dbReference type="SUPFAM" id="SSF55781">
    <property type="entry name" value="GAF domain-like"/>
    <property type="match status" value="1"/>
</dbReference>
<dbReference type="InterPro" id="IPR011991">
    <property type="entry name" value="ArsR-like_HTH"/>
</dbReference>
<dbReference type="InterPro" id="IPR050707">
    <property type="entry name" value="HTH_MetabolicPath_Reg"/>
</dbReference>
<evidence type="ECO:0000259" key="4">
    <source>
        <dbReference type="PROSITE" id="PS51077"/>
    </source>
</evidence>
<sequence length="249" mass="27715">MIGSVLKVCKILDCFTNDEPSLGNSEIAAKLNMSPSTVHHLVSTLYKEGILIKDSRNKYRLGWKLLEWSSSVMYQQDIYNEANPLVGELVKNFNGVAHIGMLDERGNFVFVLKMASRHAIEVPTYVGERKPTYCFSTGKALLSCKPNLLQTTLTHKLMQRGPNTITSIEQLKSEIDDIRKKGYATSNNENEFGIYGIAAPIKSYSGQTVAALNMVGPIAYMQGNQHQVMIQSIMSTAKDISKELGYIEI</sequence>
<dbReference type="EMBL" id="MTLA01000066">
    <property type="protein sequence ID" value="OOP69159.1"/>
    <property type="molecule type" value="Genomic_DNA"/>
</dbReference>
<dbReference type="PANTHER" id="PTHR30136">
    <property type="entry name" value="HELIX-TURN-HELIX TRANSCRIPTIONAL REGULATOR, ICLR FAMILY"/>
    <property type="match status" value="1"/>
</dbReference>
<dbReference type="PANTHER" id="PTHR30136:SF35">
    <property type="entry name" value="HTH-TYPE TRANSCRIPTIONAL REGULATOR RV1719"/>
    <property type="match status" value="1"/>
</dbReference>
<name>A0A8E2LGF2_9BACI</name>
<feature type="domain" description="IclR-ED" evidence="5">
    <location>
        <begin position="64"/>
        <end position="246"/>
    </location>
</feature>
<dbReference type="AlphaFoldDB" id="A0A8E2LGF2"/>
<evidence type="ECO:0000256" key="3">
    <source>
        <dbReference type="ARBA" id="ARBA00023163"/>
    </source>
</evidence>
<organism evidence="6 7">
    <name type="scientific">Heyndrickxia oleronia</name>
    <dbReference type="NCBI Taxonomy" id="38875"/>
    <lineage>
        <taxon>Bacteria</taxon>
        <taxon>Bacillati</taxon>
        <taxon>Bacillota</taxon>
        <taxon>Bacilli</taxon>
        <taxon>Bacillales</taxon>
        <taxon>Bacillaceae</taxon>
        <taxon>Heyndrickxia</taxon>
    </lineage>
</organism>
<dbReference type="Gene3D" id="1.10.10.10">
    <property type="entry name" value="Winged helix-like DNA-binding domain superfamily/Winged helix DNA-binding domain"/>
    <property type="match status" value="1"/>
</dbReference>
<proteinExistence type="predicted"/>
<dbReference type="InterPro" id="IPR014757">
    <property type="entry name" value="Tscrpt_reg_IclR_C"/>
</dbReference>
<dbReference type="CDD" id="cd00090">
    <property type="entry name" value="HTH_ARSR"/>
    <property type="match status" value="1"/>
</dbReference>
<dbReference type="InterPro" id="IPR005471">
    <property type="entry name" value="Tscrpt_reg_IclR_N"/>
</dbReference>
<feature type="domain" description="HTH iclR-type" evidence="4">
    <location>
        <begin position="2"/>
        <end position="63"/>
    </location>
</feature>
<evidence type="ECO:0000256" key="2">
    <source>
        <dbReference type="ARBA" id="ARBA00023125"/>
    </source>
</evidence>
<gene>
    <name evidence="6" type="ORF">BWZ43_06855</name>
</gene>
<dbReference type="GO" id="GO:0003677">
    <property type="term" value="F:DNA binding"/>
    <property type="evidence" value="ECO:0007669"/>
    <property type="project" value="UniProtKB-KW"/>
</dbReference>
<dbReference type="SUPFAM" id="SSF46785">
    <property type="entry name" value="Winged helix' DNA-binding domain"/>
    <property type="match status" value="1"/>
</dbReference>
<keyword evidence="2" id="KW-0238">DNA-binding</keyword>
<dbReference type="SMART" id="SM00346">
    <property type="entry name" value="HTH_ICLR"/>
    <property type="match status" value="1"/>
</dbReference>
<evidence type="ECO:0000259" key="5">
    <source>
        <dbReference type="PROSITE" id="PS51078"/>
    </source>
</evidence>
<accession>A0A8E2LGF2</accession>
<keyword evidence="1" id="KW-0805">Transcription regulation</keyword>
<dbReference type="InterPro" id="IPR036388">
    <property type="entry name" value="WH-like_DNA-bd_sf"/>
</dbReference>
<dbReference type="GO" id="GO:0003700">
    <property type="term" value="F:DNA-binding transcription factor activity"/>
    <property type="evidence" value="ECO:0007669"/>
    <property type="project" value="TreeGrafter"/>
</dbReference>
<keyword evidence="7" id="KW-1185">Reference proteome</keyword>
<dbReference type="GO" id="GO:0045892">
    <property type="term" value="P:negative regulation of DNA-templated transcription"/>
    <property type="evidence" value="ECO:0007669"/>
    <property type="project" value="TreeGrafter"/>
</dbReference>
<keyword evidence="3" id="KW-0804">Transcription</keyword>
<dbReference type="Proteomes" id="UP000189761">
    <property type="component" value="Unassembled WGS sequence"/>
</dbReference>
<dbReference type="Pfam" id="PF09339">
    <property type="entry name" value="HTH_IclR"/>
    <property type="match status" value="1"/>
</dbReference>
<dbReference type="PROSITE" id="PS51078">
    <property type="entry name" value="ICLR_ED"/>
    <property type="match status" value="1"/>
</dbReference>